<name>A0A8D1VNC2_PIG</name>
<dbReference type="SUPFAM" id="SSF100895">
    <property type="entry name" value="Kazal-type serine protease inhibitors"/>
    <property type="match status" value="2"/>
</dbReference>
<accession>A0A8D1VNC2</accession>
<dbReference type="Pfam" id="PF00050">
    <property type="entry name" value="Kazal_1"/>
    <property type="match status" value="2"/>
</dbReference>
<dbReference type="SMART" id="SM00280">
    <property type="entry name" value="KAZAL"/>
    <property type="match status" value="2"/>
</dbReference>
<dbReference type="Ensembl" id="ENSSSCT00060061516.1">
    <property type="protein sequence ID" value="ENSSSCP00060026343.1"/>
    <property type="gene ID" value="ENSSSCG00060045344.1"/>
</dbReference>
<dbReference type="PANTHER" id="PTHR21312:SF30">
    <property type="entry name" value="SERINE PROTEASE INHIBITOR KAZAL-TYPE 11-RELATED"/>
    <property type="match status" value="1"/>
</dbReference>
<dbReference type="InterPro" id="IPR002350">
    <property type="entry name" value="Kazal_dom"/>
</dbReference>
<dbReference type="Proteomes" id="UP000694570">
    <property type="component" value="Unplaced"/>
</dbReference>
<protein>
    <recommendedName>
        <fullName evidence="1">Kazal-like domain-containing protein</fullName>
    </recommendedName>
</protein>
<organism evidence="2 3">
    <name type="scientific">Sus scrofa</name>
    <name type="common">Pig</name>
    <dbReference type="NCBI Taxonomy" id="9823"/>
    <lineage>
        <taxon>Eukaryota</taxon>
        <taxon>Metazoa</taxon>
        <taxon>Chordata</taxon>
        <taxon>Craniata</taxon>
        <taxon>Vertebrata</taxon>
        <taxon>Euteleostomi</taxon>
        <taxon>Mammalia</taxon>
        <taxon>Eutheria</taxon>
        <taxon>Laurasiatheria</taxon>
        <taxon>Artiodactyla</taxon>
        <taxon>Suina</taxon>
        <taxon>Suidae</taxon>
        <taxon>Sus</taxon>
    </lineage>
</organism>
<dbReference type="AlphaFoldDB" id="A0A8D1VNC2"/>
<evidence type="ECO:0000259" key="1">
    <source>
        <dbReference type="PROSITE" id="PS51465"/>
    </source>
</evidence>
<feature type="domain" description="Kazal-like" evidence="1">
    <location>
        <begin position="193"/>
        <end position="251"/>
    </location>
</feature>
<sequence length="258" mass="29048">MGRADFVTYLRTDHLIKVESTEDCPWPMARASPKTRHCYPLCIPELYPAVIRRTSLDTAVAPWGNAAATETALTKTRSYRHWIECAPYSDVKTCTKEYHPLCATNGCTYCNECFFCDALKLLTYSPIKETPQPAGVVGKADTVPGAAELTLHGPLCRRPEKMAFFSSRVRALFILVLVLPLCSETGFARSKKTRKEPDCDVYRSHLFFCTREMDPICGTNGKSYANPCIFCSEKLGRNEKFDFGHWGHCREYTSAARS</sequence>
<evidence type="ECO:0000313" key="3">
    <source>
        <dbReference type="Proteomes" id="UP000694723"/>
    </source>
</evidence>
<feature type="domain" description="Kazal-like" evidence="1">
    <location>
        <begin position="79"/>
        <end position="116"/>
    </location>
</feature>
<dbReference type="PROSITE" id="PS51465">
    <property type="entry name" value="KAZAL_2"/>
    <property type="match status" value="2"/>
</dbReference>
<proteinExistence type="predicted"/>
<dbReference type="Proteomes" id="UP000694723">
    <property type="component" value="Unplaced"/>
</dbReference>
<dbReference type="Ensembl" id="ENSSSCT00030089920.1">
    <property type="protein sequence ID" value="ENSSSCP00030041461.1"/>
    <property type="gene ID" value="ENSSSCG00030064298.1"/>
</dbReference>
<evidence type="ECO:0000313" key="2">
    <source>
        <dbReference type="Ensembl" id="ENSSSCP00060026343.1"/>
    </source>
</evidence>
<dbReference type="PANTHER" id="PTHR21312">
    <property type="entry name" value="SERINE PROTEASE INHIBITOR"/>
    <property type="match status" value="1"/>
</dbReference>
<dbReference type="InterPro" id="IPR036058">
    <property type="entry name" value="Kazal_dom_sf"/>
</dbReference>
<dbReference type="PROSITE" id="PS00282">
    <property type="entry name" value="KAZAL_1"/>
    <property type="match status" value="1"/>
</dbReference>
<dbReference type="Gene3D" id="3.30.60.30">
    <property type="match status" value="2"/>
</dbReference>
<reference evidence="2" key="1">
    <citation type="submission" date="2025-05" db="UniProtKB">
        <authorList>
            <consortium name="Ensembl"/>
        </authorList>
    </citation>
    <scope>IDENTIFICATION</scope>
</reference>